<dbReference type="GO" id="GO:0006260">
    <property type="term" value="P:DNA replication"/>
    <property type="evidence" value="ECO:0007669"/>
    <property type="project" value="InterPro"/>
</dbReference>
<dbReference type="InterPro" id="IPR053920">
    <property type="entry name" value="Treslin_STD"/>
</dbReference>
<evidence type="ECO:0000256" key="1">
    <source>
        <dbReference type="SAM" id="MobiDB-lite"/>
    </source>
</evidence>
<feature type="domain" description="Treslin M" evidence="2">
    <location>
        <begin position="273"/>
        <end position="413"/>
    </location>
</feature>
<dbReference type="Pfam" id="PF21855">
    <property type="entry name" value="Treslin_STD"/>
    <property type="match status" value="1"/>
</dbReference>
<evidence type="ECO:0000259" key="4">
    <source>
        <dbReference type="Pfam" id="PF21855"/>
    </source>
</evidence>
<feature type="region of interest" description="Disordered" evidence="1">
    <location>
        <begin position="1266"/>
        <end position="1299"/>
    </location>
</feature>
<evidence type="ECO:0000259" key="3">
    <source>
        <dbReference type="Pfam" id="PF21854"/>
    </source>
</evidence>
<reference evidence="5" key="2">
    <citation type="submission" date="2025-09" db="UniProtKB">
        <authorList>
            <consortium name="Ensembl"/>
        </authorList>
    </citation>
    <scope>IDENTIFICATION</scope>
</reference>
<feature type="compositionally biased region" description="Basic and acidic residues" evidence="1">
    <location>
        <begin position="1334"/>
        <end position="1345"/>
    </location>
</feature>
<feature type="compositionally biased region" description="Basic and acidic residues" evidence="1">
    <location>
        <begin position="1492"/>
        <end position="1504"/>
    </location>
</feature>
<dbReference type="GO" id="GO:0007095">
    <property type="term" value="P:mitotic G2 DNA damage checkpoint signaling"/>
    <property type="evidence" value="ECO:0007669"/>
    <property type="project" value="TreeGrafter"/>
</dbReference>
<dbReference type="GO" id="GO:0033314">
    <property type="term" value="P:mitotic DNA replication checkpoint signaling"/>
    <property type="evidence" value="ECO:0007669"/>
    <property type="project" value="InterPro"/>
</dbReference>
<feature type="domain" description="Treslin STD" evidence="4">
    <location>
        <begin position="630"/>
        <end position="780"/>
    </location>
</feature>
<dbReference type="Ensembl" id="ENSPCLT00000007936.1">
    <property type="protein sequence ID" value="ENSPCLP00000005750.1"/>
    <property type="gene ID" value="ENSPCLG00000004850.1"/>
</dbReference>
<dbReference type="InterPro" id="IPR026153">
    <property type="entry name" value="Treslin"/>
</dbReference>
<accession>A0A669PE98</accession>
<feature type="compositionally biased region" description="Polar residues" evidence="1">
    <location>
        <begin position="1462"/>
        <end position="1472"/>
    </location>
</feature>
<dbReference type="OMA" id="LYWMEKL"/>
<feature type="compositionally biased region" description="Polar residues" evidence="1">
    <location>
        <begin position="1561"/>
        <end position="1570"/>
    </location>
</feature>
<feature type="region of interest" description="Disordered" evidence="1">
    <location>
        <begin position="1315"/>
        <end position="1400"/>
    </location>
</feature>
<sequence length="1953" mass="215158">MACSPSAVFLLDAASPGRRERLQLCTLRLLNHLCCRFGLPRLRWAYRFFDSLGGRGGASRGGGFRPPAPRAWARFEEELAERLGARGSSAALPGPATRLALTHSGLKETLLDFQWDRPEIASPAKAPRGSGGDGGELSPSDGFVNAVFLFSPCPRSGRELRRFVSGGGAVPAEPPALQEVAEKLLPRSVRELLAEQRITLYWVDTAESSQLIKSPDHDGYWIMLQLLQQVGGTILPSETLVQCPSHHRAHLADVFLRDSGSTVPQTVPWTTLLPSDSALNSLFSKPSVFRAVFPQQEGTLFLSMPEGKKESCAVILEPLAMSQRQLHCPLNIILKGSMMSWNWMQAVSFLTESWILRSSETECTEQNWFYQLLRNLVMKELHMIAEVSQTKSSCPCTAVLSPLSESTAVLTLFCTEKTAEVQRCNLEGAVVETSSQDDALHLPDVVHSVLSEIDMAVEDSVVDTEETPMPEWVQRELSSTGGWHSSVLEAWYSSSNACGASSDLMDSFRLLQVPCTNVKDDEDQSEAELSESLSELYQRKSREISAGAGNNKKRRGVPRTPVRQKMKTMSRSLQMLNVARLNVKAQKFQPDGMPTVSEKVPQKLSAKRLDEKLEGKEKALKTSVDLKTEEELQSHLITSYQKVVAEEVLSSVCAQNMIMAIKRFLKIQDTKEKEVACVEKVRNHLLKTSKLLRQQHGSEKETKVRECRLQVFLRLELCLQCPSLQNNADEMEQLLEEMTDMLRILCLTEDPGYLTKFLEEILELYMNSIPKTLGDLYYSLGTQIPSKLASVLPSDFFSDDSMTVDSKSPGLPPSLSSVLTPTAVCLRSESDQLEELRTRSAQKRKNNVLARHRSMTEASQNLRQIEIPKIDKNLIRKESSRSHLATEKSQPMPLLQKEAVQEVTKVRRNLFNEGIRSPSKRTMKKMPRSQSVSAVEGLRYKCTDEGAKDHHKLLTKKVAETPLHKQVSRRLLHKQIKGRSSDPGCETGVVEESPEKVISEAGLRRSPRIRQLTLNRTHSGVFYSAAQSSSQNSQQVRWGQEEESCTQQDVAGVRLHSGCPTPKRFFFGAVIDACSPSVKHSPGRRRTRKDSLNVEELTACQTPRKTPHKSAQKLLNSASKPLRRSPRILHRTPQKVEKTPSRNPAAKQTAAKCLGKYFSHPVQRMTSPSVLTEGKRTCLLQVTKDCAPAEKLLSPYKDTGLQMPEHNQILSTVNPLLPLQDSTPAAASLPATQKSIFAELQTPRHSLRSISKSVSPVGARRQILPSEIEMQPESASQAMESTPRKAEHSGSKLSTSPLSDVEMSQLTMKLETPFSSPLSEKATNALPISSPSHTEAKESDREFNVPEKSLLKSPGVSGILLESPLNTSKQVKGEPNSGGESQAHVCETPSKSKDGHHNNGGDSCLGSLQFCKSQISENTHVVENKQMDAMAQNSSPRKDSENLKKHSSPELSAGEHMLNAHIPSQQSSKEGNSSVSTSESFLSSSQTSIDELEPKALQKKECTGRKAPSLKRHSRSAQNTSPPLPKSAPAYSLRCTADRRQREAAARMGNPELPAKFSTPKIHSQQPSESSTTYEVELEMQASGLPKLRFKKIGSCSALDVQSEANVSKPKGGESPFGDLAMTWCSKHPGKLAAACVSPSCFRSFHGTPGKGGGQTYICQSYTPTSCASNTTSPSPLEAEVPLSPPKLKGKTTPDAIKDWPRRKRAASSTANSSCSQSEKNADEAVATSREGKLKDLENCSSKVTCGFGEFELEGIYRLQDQVSPNDMEPRDEERSAMGASGLTSRKRVFTYLSPERENHEAKRACTDKCNMVLGAFSPEEGNRNKARTDSVLPEKPRACLLLTPVQHICIGDDDVFPLSGATPPVKSSLCASSLLALTQSPLLCKGQTPPSRRKCAQGEESDDLEVISNQELSPFHSMASRKRSLSRTYSRKRPGAVYPDVRWDGSGKKELL</sequence>
<feature type="region of interest" description="Disordered" evidence="1">
    <location>
        <begin position="541"/>
        <end position="567"/>
    </location>
</feature>
<feature type="domain" description="Treslin N-terminal" evidence="3">
    <location>
        <begin position="7"/>
        <end position="191"/>
    </location>
</feature>
<feature type="compositionally biased region" description="Basic residues" evidence="1">
    <location>
        <begin position="551"/>
        <end position="567"/>
    </location>
</feature>
<dbReference type="Pfam" id="PF21854">
    <property type="entry name" value="Treslin_N"/>
    <property type="match status" value="1"/>
</dbReference>
<organism evidence="5 6">
    <name type="scientific">Phasianus colchicus</name>
    <name type="common">Common pheasant</name>
    <dbReference type="NCBI Taxonomy" id="9054"/>
    <lineage>
        <taxon>Eukaryota</taxon>
        <taxon>Metazoa</taxon>
        <taxon>Chordata</taxon>
        <taxon>Craniata</taxon>
        <taxon>Vertebrata</taxon>
        <taxon>Euteleostomi</taxon>
        <taxon>Archelosauria</taxon>
        <taxon>Archosauria</taxon>
        <taxon>Dinosauria</taxon>
        <taxon>Saurischia</taxon>
        <taxon>Theropoda</taxon>
        <taxon>Coelurosauria</taxon>
        <taxon>Aves</taxon>
        <taxon>Neognathae</taxon>
        <taxon>Galloanserae</taxon>
        <taxon>Galliformes</taxon>
        <taxon>Phasianidae</taxon>
        <taxon>Phasianinae</taxon>
        <taxon>Phasianus</taxon>
    </lineage>
</organism>
<dbReference type="Pfam" id="PF15292">
    <property type="entry name" value="Treslin_M"/>
    <property type="match status" value="1"/>
</dbReference>
<dbReference type="GO" id="GO:0030174">
    <property type="term" value="P:regulation of DNA-templated DNA replication initiation"/>
    <property type="evidence" value="ECO:0007669"/>
    <property type="project" value="TreeGrafter"/>
</dbReference>
<feature type="compositionally biased region" description="Basic and acidic residues" evidence="1">
    <location>
        <begin position="1390"/>
        <end position="1399"/>
    </location>
</feature>
<feature type="region of interest" description="Disordered" evidence="1">
    <location>
        <begin position="1430"/>
        <end position="1570"/>
    </location>
</feature>
<dbReference type="GO" id="GO:0005634">
    <property type="term" value="C:nucleus"/>
    <property type="evidence" value="ECO:0007669"/>
    <property type="project" value="InterPro"/>
</dbReference>
<dbReference type="InterPro" id="IPR032746">
    <property type="entry name" value="Treslin_M"/>
</dbReference>
<dbReference type="InterPro" id="IPR053919">
    <property type="entry name" value="Treslin_N"/>
</dbReference>
<evidence type="ECO:0000313" key="6">
    <source>
        <dbReference type="Proteomes" id="UP000472261"/>
    </source>
</evidence>
<dbReference type="GO" id="GO:0010212">
    <property type="term" value="P:response to ionizing radiation"/>
    <property type="evidence" value="ECO:0007669"/>
    <property type="project" value="InterPro"/>
</dbReference>
<evidence type="ECO:0000313" key="5">
    <source>
        <dbReference type="Ensembl" id="ENSPCLP00000005750.1"/>
    </source>
</evidence>
<keyword evidence="6" id="KW-1185">Reference proteome</keyword>
<feature type="region of interest" description="Disordered" evidence="1">
    <location>
        <begin position="1670"/>
        <end position="1727"/>
    </location>
</feature>
<proteinExistence type="predicted"/>
<dbReference type="Proteomes" id="UP000472261">
    <property type="component" value="Unplaced"/>
</dbReference>
<evidence type="ECO:0000259" key="2">
    <source>
        <dbReference type="Pfam" id="PF15292"/>
    </source>
</evidence>
<feature type="compositionally biased region" description="Basic and acidic residues" evidence="1">
    <location>
        <begin position="1536"/>
        <end position="1545"/>
    </location>
</feature>
<name>A0A669PE98_PHACC</name>
<protein>
    <submittedName>
        <fullName evidence="5">TOPBP1 interacting checkpoint and replication regulator</fullName>
    </submittedName>
</protein>
<dbReference type="PANTHER" id="PTHR21556:SF2">
    <property type="entry name" value="TRESLIN"/>
    <property type="match status" value="1"/>
</dbReference>
<feature type="compositionally biased region" description="Low complexity" evidence="1">
    <location>
        <begin position="1707"/>
        <end position="1718"/>
    </location>
</feature>
<feature type="compositionally biased region" description="Polar residues" evidence="1">
    <location>
        <begin position="1315"/>
        <end position="1333"/>
    </location>
</feature>
<dbReference type="GO" id="GO:0003682">
    <property type="term" value="F:chromatin binding"/>
    <property type="evidence" value="ECO:0007669"/>
    <property type="project" value="TreeGrafter"/>
</dbReference>
<feature type="compositionally biased region" description="Low complexity" evidence="1">
    <location>
        <begin position="1473"/>
        <end position="1488"/>
    </location>
</feature>
<dbReference type="PANTHER" id="PTHR21556">
    <property type="entry name" value="TRESLIN"/>
    <property type="match status" value="1"/>
</dbReference>
<reference evidence="5" key="1">
    <citation type="submission" date="2025-08" db="UniProtKB">
        <authorList>
            <consortium name="Ensembl"/>
        </authorList>
    </citation>
    <scope>IDENTIFICATION</scope>
</reference>
<feature type="compositionally biased region" description="Basic and acidic residues" evidence="1">
    <location>
        <begin position="1436"/>
        <end position="1448"/>
    </location>
</feature>